<dbReference type="Gene3D" id="1.25.40.10">
    <property type="entry name" value="Tetratricopeptide repeat domain"/>
    <property type="match status" value="1"/>
</dbReference>
<feature type="repeat" description="TPR" evidence="1">
    <location>
        <begin position="9"/>
        <end position="42"/>
    </location>
</feature>
<feature type="domain" description="DUF4470" evidence="2">
    <location>
        <begin position="174"/>
        <end position="292"/>
    </location>
</feature>
<name>F4Q3D0_CACFS</name>
<dbReference type="InterPro" id="IPR019734">
    <property type="entry name" value="TPR_rpt"/>
</dbReference>
<accession>F4Q3D0</accession>
<dbReference type="RefSeq" id="XP_004356124.1">
    <property type="nucleotide sequence ID" value="XM_004356071.1"/>
</dbReference>
<dbReference type="AlphaFoldDB" id="F4Q3D0"/>
<dbReference type="InterPro" id="IPR011990">
    <property type="entry name" value="TPR-like_helical_dom_sf"/>
</dbReference>
<dbReference type="GeneID" id="14868812"/>
<sequence length="921" mass="106002">MADPATKRSDELRQQGNRKYTEKDYKAAIKFYEEARTLTPADAAIPSNLAASFYELGMYDKALLYSQRTIDLLEKAGEDPKKLRRKNLIRLARIYYMVSPQKKDLKGFARAAFKQTDLEQTDDNEELVAIHNQIQAFINDDSVPKHEKKERDVFTNLPRLHSTKTPSVREYYTFGHDTASSILFHYDERMADRENKGIRISQHPKLSFFFGGVGDARNVMMSLSDINRQVTQEGGSSMDISSIKIDFVLNDVLNTSIARSILVFMICEELGQYSYDDLQKKKEAANLSALLYYIYLGVVMPETLYLDLVKRIKSFIQMGDNGQLPSWIVISPATWKSVRKSLAFWISDDFHASTRWLLRTFAPEIDNSFLDGLDDQVRNDQYKLGQKLGEEYKNQLPIPVQLENFFMKSFKILYPPDQCDAGTLHPKLKTLMEELKSKSKVNDKSAKQMMEDIAATWKPNLTCIDQKWNINNTSSNLHFDPILVADNCFNDAWMTKRLREKATAAKSKVATPTLFEFFIQDFYQCGQAIHRLGKSGHLVMEFDVNEMHDTLAMISDKKREASSLPIMFDRIHLSNVTDHTGYITPFTEIAQLLKRKDYSYICFAILLNVSFWKDMNELVYSYTGIQNIGDFPKYLGFKKLYGDLFTEYTYWQPVDSPKELATKEEITQWIFNLFVNFGIPAPMNPSQICIINSPNNLSAIFKVLTRLNEIGYPIHWLTSILESLLCGAINTTATIPGQRVIKYIKQYMRKYNILPWQLELSTLTGLWTERHGIRINSPTAIYKVPYPGQVQHYRIPIQMINEFIPFSGGSVIVSTLVAVIEYPSMPSDRKIQRFDPMDFDSSPFDDTIRNSLVEIKHANWLQIVSVCSWNDVTRQLDFWMSKVEFQKLTQLGCTVAVFRNDSWRVISNSSSLTNATVISDK</sequence>
<proteinExistence type="predicted"/>
<dbReference type="OrthoDB" id="2423701at2759"/>
<dbReference type="EMBL" id="GL883021">
    <property type="protein sequence ID" value="EGG17640.1"/>
    <property type="molecule type" value="Genomic_DNA"/>
</dbReference>
<keyword evidence="4" id="KW-1185">Reference proteome</keyword>
<dbReference type="KEGG" id="dfa:DFA_08636"/>
<evidence type="ECO:0000259" key="2">
    <source>
        <dbReference type="Pfam" id="PF14737"/>
    </source>
</evidence>
<dbReference type="OMA" id="MERIRYD"/>
<evidence type="ECO:0000313" key="4">
    <source>
        <dbReference type="Proteomes" id="UP000007797"/>
    </source>
</evidence>
<dbReference type="Pfam" id="PF14737">
    <property type="entry name" value="DUF4470"/>
    <property type="match status" value="1"/>
</dbReference>
<evidence type="ECO:0000313" key="3">
    <source>
        <dbReference type="EMBL" id="EGG17640.1"/>
    </source>
</evidence>
<dbReference type="PROSITE" id="PS50005">
    <property type="entry name" value="TPR"/>
    <property type="match status" value="1"/>
</dbReference>
<dbReference type="STRING" id="1054147.F4Q3D0"/>
<keyword evidence="1" id="KW-0802">TPR repeat</keyword>
<dbReference type="InterPro" id="IPR027974">
    <property type="entry name" value="DUF4470"/>
</dbReference>
<dbReference type="Proteomes" id="UP000007797">
    <property type="component" value="Unassembled WGS sequence"/>
</dbReference>
<dbReference type="SUPFAM" id="SSF48452">
    <property type="entry name" value="TPR-like"/>
    <property type="match status" value="1"/>
</dbReference>
<gene>
    <name evidence="3" type="ORF">DFA_08636</name>
</gene>
<organism evidence="3 4">
    <name type="scientific">Cavenderia fasciculata</name>
    <name type="common">Slime mold</name>
    <name type="synonym">Dictyostelium fasciculatum</name>
    <dbReference type="NCBI Taxonomy" id="261658"/>
    <lineage>
        <taxon>Eukaryota</taxon>
        <taxon>Amoebozoa</taxon>
        <taxon>Evosea</taxon>
        <taxon>Eumycetozoa</taxon>
        <taxon>Dictyostelia</taxon>
        <taxon>Acytosteliales</taxon>
        <taxon>Cavenderiaceae</taxon>
        <taxon>Cavenderia</taxon>
    </lineage>
</organism>
<protein>
    <recommendedName>
        <fullName evidence="2">DUF4470 domain-containing protein</fullName>
    </recommendedName>
</protein>
<reference evidence="4" key="1">
    <citation type="journal article" date="2011" name="Genome Res.">
        <title>Phylogeny-wide analysis of social amoeba genomes highlights ancient origins for complex intercellular communication.</title>
        <authorList>
            <person name="Heidel A.J."/>
            <person name="Lawal H.M."/>
            <person name="Felder M."/>
            <person name="Schilde C."/>
            <person name="Helps N.R."/>
            <person name="Tunggal B."/>
            <person name="Rivero F."/>
            <person name="John U."/>
            <person name="Schleicher M."/>
            <person name="Eichinger L."/>
            <person name="Platzer M."/>
            <person name="Noegel A.A."/>
            <person name="Schaap P."/>
            <person name="Gloeckner G."/>
        </authorList>
    </citation>
    <scope>NUCLEOTIDE SEQUENCE [LARGE SCALE GENOMIC DNA]</scope>
    <source>
        <strain evidence="4">SH3</strain>
    </source>
</reference>
<evidence type="ECO:0000256" key="1">
    <source>
        <dbReference type="PROSITE-ProRule" id="PRU00339"/>
    </source>
</evidence>